<accession>A0A3D8GUM1</accession>
<gene>
    <name evidence="2" type="ORF">DRW41_00955</name>
</gene>
<dbReference type="Pfam" id="PF12679">
    <property type="entry name" value="ABC2_membrane_2"/>
    <property type="match status" value="1"/>
</dbReference>
<feature type="transmembrane region" description="Helical" evidence="1">
    <location>
        <begin position="71"/>
        <end position="92"/>
    </location>
</feature>
<evidence type="ECO:0000313" key="3">
    <source>
        <dbReference type="Proteomes" id="UP000257144"/>
    </source>
</evidence>
<comment type="caution">
    <text evidence="2">The sequence shown here is derived from an EMBL/GenBank/DDBJ whole genome shotgun (WGS) entry which is preliminary data.</text>
</comment>
<name>A0A3D8GUM1_9BACI</name>
<keyword evidence="1" id="KW-0812">Transmembrane</keyword>
<feature type="transmembrane region" description="Helical" evidence="1">
    <location>
        <begin position="15"/>
        <end position="36"/>
    </location>
</feature>
<protein>
    <submittedName>
        <fullName evidence="2">ABC transporter permease</fullName>
    </submittedName>
</protein>
<reference evidence="2 3" key="1">
    <citation type="submission" date="2018-07" db="EMBL/GenBank/DDBJ databases">
        <title>Bacillus sp. YLB-04 draft genome sequence.</title>
        <authorList>
            <person name="Yu L."/>
            <person name="Tang X."/>
        </authorList>
    </citation>
    <scope>NUCLEOTIDE SEQUENCE [LARGE SCALE GENOMIC DNA]</scope>
    <source>
        <strain evidence="2 3">YLB-04</strain>
    </source>
</reference>
<dbReference type="EMBL" id="QNQT01000001">
    <property type="protein sequence ID" value="RDU38170.1"/>
    <property type="molecule type" value="Genomic_DNA"/>
</dbReference>
<feature type="transmembrane region" description="Helical" evidence="1">
    <location>
        <begin position="238"/>
        <end position="257"/>
    </location>
</feature>
<dbReference type="OrthoDB" id="9800309at2"/>
<dbReference type="GO" id="GO:0140359">
    <property type="term" value="F:ABC-type transporter activity"/>
    <property type="evidence" value="ECO:0007669"/>
    <property type="project" value="InterPro"/>
</dbReference>
<dbReference type="PANTHER" id="PTHR37305">
    <property type="entry name" value="INTEGRAL MEMBRANE PROTEIN-RELATED"/>
    <property type="match status" value="1"/>
</dbReference>
<dbReference type="RefSeq" id="WP_115450093.1">
    <property type="nucleotide sequence ID" value="NZ_QNQT01000001.1"/>
</dbReference>
<dbReference type="Proteomes" id="UP000257144">
    <property type="component" value="Unassembled WGS sequence"/>
</dbReference>
<keyword evidence="1" id="KW-1133">Transmembrane helix</keyword>
<evidence type="ECO:0000313" key="2">
    <source>
        <dbReference type="EMBL" id="RDU38170.1"/>
    </source>
</evidence>
<feature type="transmembrane region" description="Helical" evidence="1">
    <location>
        <begin position="188"/>
        <end position="208"/>
    </location>
</feature>
<dbReference type="PANTHER" id="PTHR37305:SF2">
    <property type="entry name" value="BACITRACIN TRANSPORT PERMEASE PROTEIN BCRB"/>
    <property type="match status" value="1"/>
</dbReference>
<dbReference type="GO" id="GO:0005886">
    <property type="term" value="C:plasma membrane"/>
    <property type="evidence" value="ECO:0007669"/>
    <property type="project" value="UniProtKB-SubCell"/>
</dbReference>
<feature type="transmembrane region" description="Helical" evidence="1">
    <location>
        <begin position="156"/>
        <end position="181"/>
    </location>
</feature>
<evidence type="ECO:0000256" key="1">
    <source>
        <dbReference type="SAM" id="Phobius"/>
    </source>
</evidence>
<feature type="transmembrane region" description="Helical" evidence="1">
    <location>
        <begin position="122"/>
        <end position="144"/>
    </location>
</feature>
<keyword evidence="3" id="KW-1185">Reference proteome</keyword>
<sequence length="263" mass="28698">MNIYLHELRAYRKSATLWTCAMIGLVLLFLSMFPSFSREAAEFKLVLEGFPDAVKKALGLSLETITTLLGFYSYVFLYVALCGAIQAMNLGVSIVSKEARNKTADFLLTKPVTRTEVITAKLLAAVTALMITNIVFMAASFVIASMVASEGFSLKLFLMITLTLFFIQLIFLALGTMISVVAPKIKSVLSVSLGTVFSFFIIGMFAGVTDDDVLKYASPFKYFEPAEIVRNSSYDGEFLGIGIGIVIAATAASYVIFAKKDVH</sequence>
<organism evidence="2 3">
    <name type="scientific">Neobacillus piezotolerans</name>
    <dbReference type="NCBI Taxonomy" id="2259171"/>
    <lineage>
        <taxon>Bacteria</taxon>
        <taxon>Bacillati</taxon>
        <taxon>Bacillota</taxon>
        <taxon>Bacilli</taxon>
        <taxon>Bacillales</taxon>
        <taxon>Bacillaceae</taxon>
        <taxon>Neobacillus</taxon>
    </lineage>
</organism>
<proteinExistence type="predicted"/>
<dbReference type="AlphaFoldDB" id="A0A3D8GUM1"/>
<keyword evidence="1" id="KW-0472">Membrane</keyword>